<evidence type="ECO:0000313" key="2">
    <source>
        <dbReference type="Proteomes" id="UP001140087"/>
    </source>
</evidence>
<organism evidence="1 2">
    <name type="scientific">Coemansia helicoidea</name>
    <dbReference type="NCBI Taxonomy" id="1286919"/>
    <lineage>
        <taxon>Eukaryota</taxon>
        <taxon>Fungi</taxon>
        <taxon>Fungi incertae sedis</taxon>
        <taxon>Zoopagomycota</taxon>
        <taxon>Kickxellomycotina</taxon>
        <taxon>Kickxellomycetes</taxon>
        <taxon>Kickxellales</taxon>
        <taxon>Kickxellaceae</taxon>
        <taxon>Coemansia</taxon>
    </lineage>
</organism>
<keyword evidence="2" id="KW-1185">Reference proteome</keyword>
<proteinExistence type="predicted"/>
<name>A0ACC1L4R7_9FUNG</name>
<feature type="non-terminal residue" evidence="1">
    <location>
        <position position="266"/>
    </location>
</feature>
<comment type="caution">
    <text evidence="1">The sequence shown here is derived from an EMBL/GenBank/DDBJ whole genome shotgun (WGS) entry which is preliminary data.</text>
</comment>
<accession>A0ACC1L4R7</accession>
<sequence>MMASYLIGYVGFILPTLRLNDVFGRTATFWFGIALFVVFTGVAGHAETALRFAILRAFQGTGAAIITSNALQVVGAQTSDRSRPLFVGALAAAQLLGVGAAHIIGGKLAVDGHFRWGVYLAAPLAAAPAILCTPALVRLDQIAPAHRKGSLLSRLMKYDLVGTVLLVGAATMLTSGLTFGGNEHAWSSATTLCLIVFGSVSAVLFLLWEKLGASHPIFNTLWLRERNLQISMVSVLLISMTVFASAVFIPIMYLTARTKTTDVAGR</sequence>
<dbReference type="Proteomes" id="UP001140087">
    <property type="component" value="Unassembled WGS sequence"/>
</dbReference>
<dbReference type="EMBL" id="JANBUN010000920">
    <property type="protein sequence ID" value="KAJ2800590.1"/>
    <property type="molecule type" value="Genomic_DNA"/>
</dbReference>
<protein>
    <submittedName>
        <fullName evidence="1">Uncharacterized protein</fullName>
    </submittedName>
</protein>
<reference evidence="1" key="1">
    <citation type="submission" date="2022-07" db="EMBL/GenBank/DDBJ databases">
        <title>Phylogenomic reconstructions and comparative analyses of Kickxellomycotina fungi.</title>
        <authorList>
            <person name="Reynolds N.K."/>
            <person name="Stajich J.E."/>
            <person name="Barry K."/>
            <person name="Grigoriev I.V."/>
            <person name="Crous P."/>
            <person name="Smith M.E."/>
        </authorList>
    </citation>
    <scope>NUCLEOTIDE SEQUENCE</scope>
    <source>
        <strain evidence="1">BCRC 34780</strain>
    </source>
</reference>
<evidence type="ECO:0000313" key="1">
    <source>
        <dbReference type="EMBL" id="KAJ2800590.1"/>
    </source>
</evidence>
<gene>
    <name evidence="1" type="ORF">H4R21_003116</name>
</gene>